<gene>
    <name evidence="1" type="ORF">EJB06_11765</name>
</gene>
<dbReference type="Proteomes" id="UP000278085">
    <property type="component" value="Unassembled WGS sequence"/>
</dbReference>
<evidence type="ECO:0000313" key="2">
    <source>
        <dbReference type="Proteomes" id="UP000278085"/>
    </source>
</evidence>
<dbReference type="EMBL" id="RXLQ01000005">
    <property type="protein sequence ID" value="RSZ59000.1"/>
    <property type="molecule type" value="Genomic_DNA"/>
</dbReference>
<keyword evidence="2" id="KW-1185">Reference proteome</keyword>
<protein>
    <submittedName>
        <fullName evidence="1">Uncharacterized protein</fullName>
    </submittedName>
</protein>
<organism evidence="1 2">
    <name type="scientific">Massilia atriviolacea</name>
    <dbReference type="NCBI Taxonomy" id="2495579"/>
    <lineage>
        <taxon>Bacteria</taxon>
        <taxon>Pseudomonadati</taxon>
        <taxon>Pseudomonadota</taxon>
        <taxon>Betaproteobacteria</taxon>
        <taxon>Burkholderiales</taxon>
        <taxon>Oxalobacteraceae</taxon>
        <taxon>Telluria group</taxon>
        <taxon>Massilia</taxon>
    </lineage>
</organism>
<reference evidence="1 2" key="1">
    <citation type="submission" date="2018-12" db="EMBL/GenBank/DDBJ databases">
        <authorList>
            <person name="Yang E."/>
        </authorList>
    </citation>
    <scope>NUCLEOTIDE SEQUENCE [LARGE SCALE GENOMIC DNA]</scope>
    <source>
        <strain evidence="1 2">SOD</strain>
    </source>
</reference>
<dbReference type="RefSeq" id="WP_126074204.1">
    <property type="nucleotide sequence ID" value="NZ_CP051166.1"/>
</dbReference>
<dbReference type="OrthoDB" id="8780309at2"/>
<accession>A0A430HNB4</accession>
<dbReference type="AlphaFoldDB" id="A0A430HNB4"/>
<dbReference type="Gene3D" id="3.30.10.10">
    <property type="entry name" value="Trypsin Inhibitor V, subunit A"/>
    <property type="match status" value="1"/>
</dbReference>
<comment type="caution">
    <text evidence="1">The sequence shown here is derived from an EMBL/GenBank/DDBJ whole genome shotgun (WGS) entry which is preliminary data.</text>
</comment>
<sequence>MQENNCRQLDVTREIPRSVPLTLRELTGRRIRVVPFGALITQEFIAGRVTIYLNQQNLVRNVVVETCD</sequence>
<name>A0A430HNB4_9BURK</name>
<evidence type="ECO:0000313" key="1">
    <source>
        <dbReference type="EMBL" id="RSZ59000.1"/>
    </source>
</evidence>
<proteinExistence type="predicted"/>